<dbReference type="EMBL" id="JACHCC010000011">
    <property type="protein sequence ID" value="MBB6501910.1"/>
    <property type="molecule type" value="Genomic_DNA"/>
</dbReference>
<evidence type="ECO:0000313" key="3">
    <source>
        <dbReference type="Proteomes" id="UP000521017"/>
    </source>
</evidence>
<dbReference type="AlphaFoldDB" id="A0A7X0J6C7"/>
<dbReference type="InterPro" id="IPR003779">
    <property type="entry name" value="CMD-like"/>
</dbReference>
<dbReference type="Gene3D" id="1.20.1290.10">
    <property type="entry name" value="AhpD-like"/>
    <property type="match status" value="1"/>
</dbReference>
<dbReference type="Proteomes" id="UP000521017">
    <property type="component" value="Unassembled WGS sequence"/>
</dbReference>
<accession>A0A7X0J6C7</accession>
<dbReference type="InterPro" id="IPR004675">
    <property type="entry name" value="AhpD_core"/>
</dbReference>
<keyword evidence="2" id="KW-0575">Peroxidase</keyword>
<evidence type="ECO:0000313" key="2">
    <source>
        <dbReference type="EMBL" id="MBB6501910.1"/>
    </source>
</evidence>
<sequence length="145" mass="16365">MSNRIKINEVQPAAYRAMLAFDKYIESTSLTIKHKDLIKIRASQLNRCAFCINMHTIDARKAGETEQRIYALNAWRDTPFFDEQERALLALTEEVTQISGHVSDETYKNAAGLFGEAYLADIIMAIIVINGWNRIGISTALEPSL</sequence>
<dbReference type="RefSeq" id="WP_184628092.1">
    <property type="nucleotide sequence ID" value="NZ_JACHCC010000011.1"/>
</dbReference>
<dbReference type="InterPro" id="IPR029032">
    <property type="entry name" value="AhpD-like"/>
</dbReference>
<gene>
    <name evidence="2" type="ORF">HDF25_004087</name>
</gene>
<name>A0A7X0J6C7_9SPHI</name>
<feature type="domain" description="Carboxymuconolactone decarboxylase-like" evidence="1">
    <location>
        <begin position="12"/>
        <end position="94"/>
    </location>
</feature>
<evidence type="ECO:0000259" key="1">
    <source>
        <dbReference type="Pfam" id="PF02627"/>
    </source>
</evidence>
<organism evidence="2 3">
    <name type="scientific">Pedobacter cryoconitis</name>
    <dbReference type="NCBI Taxonomy" id="188932"/>
    <lineage>
        <taxon>Bacteria</taxon>
        <taxon>Pseudomonadati</taxon>
        <taxon>Bacteroidota</taxon>
        <taxon>Sphingobacteriia</taxon>
        <taxon>Sphingobacteriales</taxon>
        <taxon>Sphingobacteriaceae</taxon>
        <taxon>Pedobacter</taxon>
    </lineage>
</organism>
<comment type="caution">
    <text evidence="2">The sequence shown here is derived from an EMBL/GenBank/DDBJ whole genome shotgun (WGS) entry which is preliminary data.</text>
</comment>
<dbReference type="Pfam" id="PF02627">
    <property type="entry name" value="CMD"/>
    <property type="match status" value="1"/>
</dbReference>
<reference evidence="2 3" key="1">
    <citation type="submission" date="2020-08" db="EMBL/GenBank/DDBJ databases">
        <title>Genomic Encyclopedia of Type Strains, Phase IV (KMG-V): Genome sequencing to study the core and pangenomes of soil and plant-associated prokaryotes.</title>
        <authorList>
            <person name="Whitman W."/>
        </authorList>
    </citation>
    <scope>NUCLEOTIDE SEQUENCE [LARGE SCALE GENOMIC DNA]</scope>
    <source>
        <strain evidence="2 3">M2T3</strain>
    </source>
</reference>
<keyword evidence="2" id="KW-0560">Oxidoreductase</keyword>
<dbReference type="NCBIfam" id="TIGR00778">
    <property type="entry name" value="ahpD_dom"/>
    <property type="match status" value="1"/>
</dbReference>
<protein>
    <submittedName>
        <fullName evidence="2">AhpD family alkylhydroperoxidase</fullName>
    </submittedName>
</protein>
<dbReference type="PANTHER" id="PTHR35446">
    <property type="entry name" value="SI:CH211-175M2.5"/>
    <property type="match status" value="1"/>
</dbReference>
<dbReference type="PANTHER" id="PTHR35446:SF2">
    <property type="entry name" value="CARBOXYMUCONOLACTONE DECARBOXYLASE-LIKE DOMAIN-CONTAINING PROTEIN"/>
    <property type="match status" value="1"/>
</dbReference>
<dbReference type="SUPFAM" id="SSF69118">
    <property type="entry name" value="AhpD-like"/>
    <property type="match status" value="1"/>
</dbReference>
<dbReference type="GO" id="GO:0051920">
    <property type="term" value="F:peroxiredoxin activity"/>
    <property type="evidence" value="ECO:0007669"/>
    <property type="project" value="InterPro"/>
</dbReference>
<proteinExistence type="predicted"/>